<comment type="similarity">
    <text evidence="2">Belongs to the KdsA family.</text>
</comment>
<organism evidence="8">
    <name type="scientific">marine metagenome</name>
    <dbReference type="NCBI Taxonomy" id="408172"/>
    <lineage>
        <taxon>unclassified sequences</taxon>
        <taxon>metagenomes</taxon>
        <taxon>ecological metagenomes</taxon>
    </lineage>
</organism>
<dbReference type="PANTHER" id="PTHR21057">
    <property type="entry name" value="PHOSPHO-2-DEHYDRO-3-DEOXYHEPTONATE ALDOLASE"/>
    <property type="match status" value="1"/>
</dbReference>
<dbReference type="InterPro" id="IPR006218">
    <property type="entry name" value="DAHP1/KDSA"/>
</dbReference>
<dbReference type="Gene3D" id="3.20.20.70">
    <property type="entry name" value="Aldolase class I"/>
    <property type="match status" value="1"/>
</dbReference>
<dbReference type="GO" id="GO:0005737">
    <property type="term" value="C:cytoplasm"/>
    <property type="evidence" value="ECO:0007669"/>
    <property type="project" value="UniProtKB-SubCell"/>
</dbReference>
<dbReference type="NCBIfam" id="TIGR01362">
    <property type="entry name" value="KDO8P_synth"/>
    <property type="match status" value="1"/>
</dbReference>
<reference evidence="8" key="1">
    <citation type="submission" date="2018-05" db="EMBL/GenBank/DDBJ databases">
        <authorList>
            <person name="Lanie J.A."/>
            <person name="Ng W.-L."/>
            <person name="Kazmierczak K.M."/>
            <person name="Andrzejewski T.M."/>
            <person name="Davidsen T.M."/>
            <person name="Wayne K.J."/>
            <person name="Tettelin H."/>
            <person name="Glass J.I."/>
            <person name="Rusch D."/>
            <person name="Podicherti R."/>
            <person name="Tsui H.-C.T."/>
            <person name="Winkler M.E."/>
        </authorList>
    </citation>
    <scope>NUCLEOTIDE SEQUENCE</scope>
</reference>
<name>A0A381WBI4_9ZZZZ</name>
<evidence type="ECO:0000256" key="2">
    <source>
        <dbReference type="ARBA" id="ARBA00010499"/>
    </source>
</evidence>
<evidence type="ECO:0000256" key="3">
    <source>
        <dbReference type="ARBA" id="ARBA00012693"/>
    </source>
</evidence>
<keyword evidence="5" id="KW-0808">Transferase</keyword>
<dbReference type="GO" id="GO:0008676">
    <property type="term" value="F:3-deoxy-8-phosphooctulonate synthase activity"/>
    <property type="evidence" value="ECO:0007669"/>
    <property type="project" value="UniProtKB-EC"/>
</dbReference>
<dbReference type="Pfam" id="PF00793">
    <property type="entry name" value="DAHP_synth_1"/>
    <property type="match status" value="1"/>
</dbReference>
<evidence type="ECO:0000313" key="8">
    <source>
        <dbReference type="EMBL" id="SVA49834.1"/>
    </source>
</evidence>
<dbReference type="EC" id="2.5.1.55" evidence="3"/>
<comment type="catalytic activity">
    <reaction evidence="6">
        <text>D-arabinose 5-phosphate + phosphoenolpyruvate + H2O = 3-deoxy-alpha-D-manno-2-octulosonate-8-phosphate + phosphate</text>
        <dbReference type="Rhea" id="RHEA:14053"/>
        <dbReference type="ChEBI" id="CHEBI:15377"/>
        <dbReference type="ChEBI" id="CHEBI:43474"/>
        <dbReference type="ChEBI" id="CHEBI:57693"/>
        <dbReference type="ChEBI" id="CHEBI:58702"/>
        <dbReference type="ChEBI" id="CHEBI:85985"/>
        <dbReference type="EC" id="2.5.1.55"/>
    </reaction>
</comment>
<gene>
    <name evidence="8" type="ORF">METZ01_LOCUS102688</name>
</gene>
<proteinExistence type="inferred from homology"/>
<dbReference type="SUPFAM" id="SSF51569">
    <property type="entry name" value="Aldolase"/>
    <property type="match status" value="1"/>
</dbReference>
<feature type="domain" description="DAHP synthetase I/KDSA" evidence="7">
    <location>
        <begin position="1"/>
        <end position="238"/>
    </location>
</feature>
<evidence type="ECO:0000256" key="1">
    <source>
        <dbReference type="ARBA" id="ARBA00004496"/>
    </source>
</evidence>
<dbReference type="EMBL" id="UINC01011276">
    <property type="protein sequence ID" value="SVA49834.1"/>
    <property type="molecule type" value="Genomic_DNA"/>
</dbReference>
<accession>A0A381WBI4</accession>
<dbReference type="NCBIfam" id="NF003543">
    <property type="entry name" value="PRK05198.1"/>
    <property type="match status" value="1"/>
</dbReference>
<dbReference type="InterPro" id="IPR006269">
    <property type="entry name" value="KDO8P_synthase"/>
</dbReference>
<sequence length="242" mass="26845">MKMAELIYEICQETRINFIFKSSFDKANRTSVQSTRGVGLFKALEIFNEIKSNINCPILTDIHNETQCNEISGSDIVDIIQIPAFLCRQTDLLIAAGKSKKIINVKKGQFLSPHDMPNIIEKIHTTNNQQILLTERGTSFGYNNLVSDFRSIEIMKGFEYPVIFDATHSVQEPGGLGMKSGGKREYIPVLSKAAIAVGVAGIFIETHDDPDNAPSDGPNMLNIKDLKSLILKLIELDNVSKS</sequence>
<keyword evidence="4" id="KW-0963">Cytoplasm</keyword>
<comment type="subcellular location">
    <subcellularLocation>
        <location evidence="1">Cytoplasm</location>
    </subcellularLocation>
</comment>
<evidence type="ECO:0000256" key="6">
    <source>
        <dbReference type="ARBA" id="ARBA00049112"/>
    </source>
</evidence>
<dbReference type="InterPro" id="IPR013785">
    <property type="entry name" value="Aldolase_TIM"/>
</dbReference>
<protein>
    <recommendedName>
        <fullName evidence="3">3-deoxy-8-phosphooctulonate synthase</fullName>
        <ecNumber evidence="3">2.5.1.55</ecNumber>
    </recommendedName>
</protein>
<evidence type="ECO:0000259" key="7">
    <source>
        <dbReference type="Pfam" id="PF00793"/>
    </source>
</evidence>
<dbReference type="AlphaFoldDB" id="A0A381WBI4"/>
<evidence type="ECO:0000256" key="5">
    <source>
        <dbReference type="ARBA" id="ARBA00022679"/>
    </source>
</evidence>
<evidence type="ECO:0000256" key="4">
    <source>
        <dbReference type="ARBA" id="ARBA00022490"/>
    </source>
</evidence>